<reference evidence="1 2" key="1">
    <citation type="submission" date="2019-03" db="EMBL/GenBank/DDBJ databases">
        <title>First draft genome of Liparis tanakae, snailfish: a comprehensive survey of snailfish specific genes.</title>
        <authorList>
            <person name="Kim W."/>
            <person name="Song I."/>
            <person name="Jeong J.-H."/>
            <person name="Kim D."/>
            <person name="Kim S."/>
            <person name="Ryu S."/>
            <person name="Song J.Y."/>
            <person name="Lee S.K."/>
        </authorList>
    </citation>
    <scope>NUCLEOTIDE SEQUENCE [LARGE SCALE GENOMIC DNA]</scope>
    <source>
        <tissue evidence="1">Muscle</tissue>
    </source>
</reference>
<gene>
    <name evidence="1" type="ORF">EYF80_023346</name>
</gene>
<dbReference type="Proteomes" id="UP000314294">
    <property type="component" value="Unassembled WGS sequence"/>
</dbReference>
<name>A0A4Z2HKR7_9TELE</name>
<protein>
    <submittedName>
        <fullName evidence="1">Uncharacterized protein</fullName>
    </submittedName>
</protein>
<proteinExistence type="predicted"/>
<evidence type="ECO:0000313" key="1">
    <source>
        <dbReference type="EMBL" id="TNN66438.1"/>
    </source>
</evidence>
<comment type="caution">
    <text evidence="1">The sequence shown here is derived from an EMBL/GenBank/DDBJ whole genome shotgun (WGS) entry which is preliminary data.</text>
</comment>
<dbReference type="EMBL" id="SRLO01000219">
    <property type="protein sequence ID" value="TNN66438.1"/>
    <property type="molecule type" value="Genomic_DNA"/>
</dbReference>
<evidence type="ECO:0000313" key="2">
    <source>
        <dbReference type="Proteomes" id="UP000314294"/>
    </source>
</evidence>
<keyword evidence="2" id="KW-1185">Reference proteome</keyword>
<sequence>MKENSLVLYSIRSSAILLRWVKHNEAQNKNSAKETHEQTRGREREFTWSSPCKIWFISSVVTSLAFSRAFT</sequence>
<accession>A0A4Z2HKR7</accession>
<organism evidence="1 2">
    <name type="scientific">Liparis tanakae</name>
    <name type="common">Tanaka's snailfish</name>
    <dbReference type="NCBI Taxonomy" id="230148"/>
    <lineage>
        <taxon>Eukaryota</taxon>
        <taxon>Metazoa</taxon>
        <taxon>Chordata</taxon>
        <taxon>Craniata</taxon>
        <taxon>Vertebrata</taxon>
        <taxon>Euteleostomi</taxon>
        <taxon>Actinopterygii</taxon>
        <taxon>Neopterygii</taxon>
        <taxon>Teleostei</taxon>
        <taxon>Neoteleostei</taxon>
        <taxon>Acanthomorphata</taxon>
        <taxon>Eupercaria</taxon>
        <taxon>Perciformes</taxon>
        <taxon>Cottioidei</taxon>
        <taxon>Cottales</taxon>
        <taxon>Liparidae</taxon>
        <taxon>Liparis</taxon>
    </lineage>
</organism>
<dbReference type="AlphaFoldDB" id="A0A4Z2HKR7"/>